<dbReference type="Gene3D" id="3.40.50.2300">
    <property type="match status" value="1"/>
</dbReference>
<dbReference type="EMBL" id="QZJF01000012">
    <property type="protein sequence ID" value="RJR27360.1"/>
    <property type="molecule type" value="Genomic_DNA"/>
</dbReference>
<dbReference type="SUPFAM" id="SSF52172">
    <property type="entry name" value="CheY-like"/>
    <property type="match status" value="1"/>
</dbReference>
<organism evidence="4 5">
    <name type="scientific">candidate division WWE3 bacterium</name>
    <dbReference type="NCBI Taxonomy" id="2053526"/>
    <lineage>
        <taxon>Bacteria</taxon>
        <taxon>Katanobacteria</taxon>
    </lineage>
</organism>
<evidence type="ECO:0000313" key="4">
    <source>
        <dbReference type="EMBL" id="RJR27360.1"/>
    </source>
</evidence>
<evidence type="ECO:0000256" key="2">
    <source>
        <dbReference type="PROSITE-ProRule" id="PRU00169"/>
    </source>
</evidence>
<dbReference type="AlphaFoldDB" id="A0A3A4ZKY8"/>
<dbReference type="InterPro" id="IPR011006">
    <property type="entry name" value="CheY-like_superfamily"/>
</dbReference>
<accession>A0A3A4ZKY8</accession>
<gene>
    <name evidence="4" type="ORF">C4561_02290</name>
</gene>
<sequence>MDDNKREQKCILVVEDDPDFVKIITEKLEKNNIRVVNAKTADESMELLKNNHVDLIWLDHYLVGDKTGYDFVTSVKNDSKYRKIPIFLVTNYDDYGNTVVFMEKLEHEENPKTYVEFGIDKYFVKSNSSLDTILEEVKKYLKIE</sequence>
<evidence type="ECO:0000313" key="5">
    <source>
        <dbReference type="Proteomes" id="UP000265540"/>
    </source>
</evidence>
<feature type="modified residue" description="4-aspartylphosphate" evidence="2">
    <location>
        <position position="59"/>
    </location>
</feature>
<keyword evidence="1 2" id="KW-0597">Phosphoprotein</keyword>
<name>A0A3A4ZKY8_UNCKA</name>
<dbReference type="PROSITE" id="PS50110">
    <property type="entry name" value="RESPONSE_REGULATORY"/>
    <property type="match status" value="1"/>
</dbReference>
<dbReference type="Proteomes" id="UP000265540">
    <property type="component" value="Unassembled WGS sequence"/>
</dbReference>
<dbReference type="PANTHER" id="PTHR44591:SF3">
    <property type="entry name" value="RESPONSE REGULATORY DOMAIN-CONTAINING PROTEIN"/>
    <property type="match status" value="1"/>
</dbReference>
<evidence type="ECO:0000259" key="3">
    <source>
        <dbReference type="PROSITE" id="PS50110"/>
    </source>
</evidence>
<feature type="domain" description="Response regulatory" evidence="3">
    <location>
        <begin position="10"/>
        <end position="140"/>
    </location>
</feature>
<reference evidence="4 5" key="1">
    <citation type="journal article" date="2017" name="ISME J.">
        <title>Energy and carbon metabolisms in a deep terrestrial subsurface fluid microbial community.</title>
        <authorList>
            <person name="Momper L."/>
            <person name="Jungbluth S.P."/>
            <person name="Lee M.D."/>
            <person name="Amend J.P."/>
        </authorList>
    </citation>
    <scope>NUCLEOTIDE SEQUENCE [LARGE SCALE GENOMIC DNA]</scope>
    <source>
        <strain evidence="4">SURF_46</strain>
    </source>
</reference>
<dbReference type="PANTHER" id="PTHR44591">
    <property type="entry name" value="STRESS RESPONSE REGULATOR PROTEIN 1"/>
    <property type="match status" value="1"/>
</dbReference>
<dbReference type="InterPro" id="IPR050595">
    <property type="entry name" value="Bact_response_regulator"/>
</dbReference>
<dbReference type="GO" id="GO:0000160">
    <property type="term" value="P:phosphorelay signal transduction system"/>
    <property type="evidence" value="ECO:0007669"/>
    <property type="project" value="InterPro"/>
</dbReference>
<protein>
    <submittedName>
        <fullName evidence="4">Response regulator</fullName>
    </submittedName>
</protein>
<proteinExistence type="predicted"/>
<dbReference type="Pfam" id="PF00072">
    <property type="entry name" value="Response_reg"/>
    <property type="match status" value="1"/>
</dbReference>
<dbReference type="CDD" id="cd00156">
    <property type="entry name" value="REC"/>
    <property type="match status" value="1"/>
</dbReference>
<evidence type="ECO:0000256" key="1">
    <source>
        <dbReference type="ARBA" id="ARBA00022553"/>
    </source>
</evidence>
<comment type="caution">
    <text evidence="4">The sequence shown here is derived from an EMBL/GenBank/DDBJ whole genome shotgun (WGS) entry which is preliminary data.</text>
</comment>
<dbReference type="InterPro" id="IPR001789">
    <property type="entry name" value="Sig_transdc_resp-reg_receiver"/>
</dbReference>
<dbReference type="SMART" id="SM00448">
    <property type="entry name" value="REC"/>
    <property type="match status" value="1"/>
</dbReference>